<dbReference type="SMART" id="SM00220">
    <property type="entry name" value="S_TKc"/>
    <property type="match status" value="1"/>
</dbReference>
<name>A0A7R8W6U8_9CRUS</name>
<evidence type="ECO:0000256" key="8">
    <source>
        <dbReference type="ARBA" id="ARBA00047899"/>
    </source>
</evidence>
<gene>
    <name evidence="11" type="ORF">CTOB1V02_LOCUS1658</name>
</gene>
<dbReference type="GO" id="GO:0035556">
    <property type="term" value="P:intracellular signal transduction"/>
    <property type="evidence" value="ECO:0007669"/>
    <property type="project" value="TreeGrafter"/>
</dbReference>
<evidence type="ECO:0000256" key="2">
    <source>
        <dbReference type="ARBA" id="ARBA00012513"/>
    </source>
</evidence>
<evidence type="ECO:0000256" key="3">
    <source>
        <dbReference type="ARBA" id="ARBA00022527"/>
    </source>
</evidence>
<comment type="catalytic activity">
    <reaction evidence="8">
        <text>L-threonyl-[protein] + ATP = O-phospho-L-threonyl-[protein] + ADP + H(+)</text>
        <dbReference type="Rhea" id="RHEA:46608"/>
        <dbReference type="Rhea" id="RHEA-COMP:11060"/>
        <dbReference type="Rhea" id="RHEA-COMP:11605"/>
        <dbReference type="ChEBI" id="CHEBI:15378"/>
        <dbReference type="ChEBI" id="CHEBI:30013"/>
        <dbReference type="ChEBI" id="CHEBI:30616"/>
        <dbReference type="ChEBI" id="CHEBI:61977"/>
        <dbReference type="ChEBI" id="CHEBI:456216"/>
        <dbReference type="EC" id="2.7.11.1"/>
    </reaction>
</comment>
<evidence type="ECO:0000256" key="4">
    <source>
        <dbReference type="ARBA" id="ARBA00022679"/>
    </source>
</evidence>
<dbReference type="PANTHER" id="PTHR24346:SF107">
    <property type="entry name" value="SERINE_THREONINE-PROTEIN KINASE CHK1"/>
    <property type="match status" value="1"/>
</dbReference>
<dbReference type="InterPro" id="IPR000719">
    <property type="entry name" value="Prot_kinase_dom"/>
</dbReference>
<evidence type="ECO:0000256" key="9">
    <source>
        <dbReference type="ARBA" id="ARBA00048679"/>
    </source>
</evidence>
<sequence length="631" mass="70575">MQPPTDPGVPPNGCPPVFLPAPSGTINKELGLSGGSITRPCKKPLIRKPTDRISPDGSHGNRQDLLLDEGCYPMMFARDVVSKDESIQLKLLCPLLVGLLNEDDLTGVSFCQLLHVKLIVNDRGEPLAMKSIDLSRTIAAADSVLKETRCLKALSHENIIRFIGQRKDKNMQYIFLEYAPGGELFDRIEPDVGMPEGEARRLFLQLINGVDYMHSRGIAHRDLKPENLLLDAHDNLKITDFGFATLFRHNGVERKLDKRCGTIQYVAPEVLAGSYHGQPADIWSCGIILVAMLSGELPWDQPLSNCESYRSWREQHTSLLSVSPWSRLPTFAFPLLRKILCHSPVRRMTIQQIKAHPWAKKKETVFTPYDWSIKGNTAAPALSFQRCISVNVESKTDATYQFRRTLTSLEREVYARGGGGGGTVVPRSFSFLQLSLKDPSVVDCGVEPKRPRLSGDGFACTQPDREDARTTDFKPHIPFSSFSQPAALEDLLVNSQTQQTQTTQGTSTQLTPFQRLVKRMTRFIVKTDLKATIAALESTGRKLTYQVKQTEGTNVITLVMKDKRRRPLSFKVTPLPLGPGEMLLDFRLSKGDGLEFKRAFMNIKRLLLEQDIIVRGLVTWPVAHATNTVPY</sequence>
<dbReference type="Pfam" id="PF00069">
    <property type="entry name" value="Pkinase"/>
    <property type="match status" value="1"/>
</dbReference>
<dbReference type="Gene3D" id="1.10.510.10">
    <property type="entry name" value="Transferase(Phosphotransferase) domain 1"/>
    <property type="match status" value="1"/>
</dbReference>
<dbReference type="InterPro" id="IPR008271">
    <property type="entry name" value="Ser/Thr_kinase_AS"/>
</dbReference>
<evidence type="ECO:0000259" key="10">
    <source>
        <dbReference type="PROSITE" id="PS50011"/>
    </source>
</evidence>
<comment type="catalytic activity">
    <reaction evidence="9">
        <text>L-seryl-[protein] + ATP = O-phospho-L-seryl-[protein] + ADP + H(+)</text>
        <dbReference type="Rhea" id="RHEA:17989"/>
        <dbReference type="Rhea" id="RHEA-COMP:9863"/>
        <dbReference type="Rhea" id="RHEA-COMP:11604"/>
        <dbReference type="ChEBI" id="CHEBI:15378"/>
        <dbReference type="ChEBI" id="CHEBI:29999"/>
        <dbReference type="ChEBI" id="CHEBI:30616"/>
        <dbReference type="ChEBI" id="CHEBI:83421"/>
        <dbReference type="ChEBI" id="CHEBI:456216"/>
        <dbReference type="EC" id="2.7.11.1"/>
    </reaction>
</comment>
<proteinExistence type="inferred from homology"/>
<dbReference type="FunFam" id="1.10.510.10:FF:000301">
    <property type="entry name" value="Serine/threonine-protein kinase Chk1"/>
    <property type="match status" value="1"/>
</dbReference>
<dbReference type="OrthoDB" id="539158at2759"/>
<dbReference type="AlphaFoldDB" id="A0A7R8W6U8"/>
<dbReference type="GO" id="GO:0005524">
    <property type="term" value="F:ATP binding"/>
    <property type="evidence" value="ECO:0007669"/>
    <property type="project" value="UniProtKB-KW"/>
</dbReference>
<keyword evidence="3" id="KW-0723">Serine/threonine-protein kinase</keyword>
<organism evidence="11">
    <name type="scientific">Cyprideis torosa</name>
    <dbReference type="NCBI Taxonomy" id="163714"/>
    <lineage>
        <taxon>Eukaryota</taxon>
        <taxon>Metazoa</taxon>
        <taxon>Ecdysozoa</taxon>
        <taxon>Arthropoda</taxon>
        <taxon>Crustacea</taxon>
        <taxon>Oligostraca</taxon>
        <taxon>Ostracoda</taxon>
        <taxon>Podocopa</taxon>
        <taxon>Podocopida</taxon>
        <taxon>Cytherocopina</taxon>
        <taxon>Cytheroidea</taxon>
        <taxon>Cytherideidae</taxon>
        <taxon>Cyprideis</taxon>
    </lineage>
</organism>
<keyword evidence="5" id="KW-0547">Nucleotide-binding</keyword>
<reference evidence="11" key="1">
    <citation type="submission" date="2020-11" db="EMBL/GenBank/DDBJ databases">
        <authorList>
            <person name="Tran Van P."/>
        </authorList>
    </citation>
    <scope>NUCLEOTIDE SEQUENCE</scope>
</reference>
<dbReference type="Gene3D" id="3.30.310.80">
    <property type="entry name" value="Kinase associated domain 1, KA1"/>
    <property type="match status" value="1"/>
</dbReference>
<dbReference type="EMBL" id="OB660237">
    <property type="protein sequence ID" value="CAD7223678.1"/>
    <property type="molecule type" value="Genomic_DNA"/>
</dbReference>
<keyword evidence="4" id="KW-0808">Transferase</keyword>
<evidence type="ECO:0000256" key="1">
    <source>
        <dbReference type="ARBA" id="ARBA00010791"/>
    </source>
</evidence>
<evidence type="ECO:0000313" key="11">
    <source>
        <dbReference type="EMBL" id="CAD7223678.1"/>
    </source>
</evidence>
<keyword evidence="6" id="KW-0418">Kinase</keyword>
<evidence type="ECO:0000256" key="6">
    <source>
        <dbReference type="ARBA" id="ARBA00022777"/>
    </source>
</evidence>
<feature type="domain" description="Protein kinase" evidence="10">
    <location>
        <begin position="99"/>
        <end position="359"/>
    </location>
</feature>
<comment type="similarity">
    <text evidence="1">Belongs to the protein kinase superfamily. CAMK Ser/Thr protein kinase family. NIM1 subfamily.</text>
</comment>
<evidence type="ECO:0000256" key="7">
    <source>
        <dbReference type="ARBA" id="ARBA00022840"/>
    </source>
</evidence>
<dbReference type="PANTHER" id="PTHR24346">
    <property type="entry name" value="MAP/MICROTUBULE AFFINITY-REGULATING KINASE"/>
    <property type="match status" value="1"/>
</dbReference>
<dbReference type="GO" id="GO:0005737">
    <property type="term" value="C:cytoplasm"/>
    <property type="evidence" value="ECO:0007669"/>
    <property type="project" value="TreeGrafter"/>
</dbReference>
<dbReference type="SUPFAM" id="SSF56112">
    <property type="entry name" value="Protein kinase-like (PK-like)"/>
    <property type="match status" value="1"/>
</dbReference>
<dbReference type="PROSITE" id="PS00108">
    <property type="entry name" value="PROTEIN_KINASE_ST"/>
    <property type="match status" value="1"/>
</dbReference>
<evidence type="ECO:0000256" key="5">
    <source>
        <dbReference type="ARBA" id="ARBA00022741"/>
    </source>
</evidence>
<dbReference type="GO" id="GO:0004674">
    <property type="term" value="F:protein serine/threonine kinase activity"/>
    <property type="evidence" value="ECO:0007669"/>
    <property type="project" value="UniProtKB-KW"/>
</dbReference>
<accession>A0A7R8W6U8</accession>
<dbReference type="EC" id="2.7.11.1" evidence="2"/>
<keyword evidence="7" id="KW-0067">ATP-binding</keyword>
<dbReference type="PROSITE" id="PS50011">
    <property type="entry name" value="PROTEIN_KINASE_DOM"/>
    <property type="match status" value="1"/>
</dbReference>
<dbReference type="InterPro" id="IPR011009">
    <property type="entry name" value="Kinase-like_dom_sf"/>
</dbReference>
<protein>
    <recommendedName>
        <fullName evidence="2">non-specific serine/threonine protein kinase</fullName>
        <ecNumber evidence="2">2.7.11.1</ecNumber>
    </recommendedName>
</protein>